<sequence>MHKGKHQWDLEGQYPKKDNTWLTFPLHLHQHTSPCISISRSVSRQWRSGHLVLVGRGQGFRA</sequence>
<evidence type="ECO:0000313" key="1">
    <source>
        <dbReference type="EMBL" id="MQL97048.1"/>
    </source>
</evidence>
<evidence type="ECO:0000313" key="2">
    <source>
        <dbReference type="Proteomes" id="UP000652761"/>
    </source>
</evidence>
<dbReference type="AlphaFoldDB" id="A0A843VKJ7"/>
<reference evidence="1" key="1">
    <citation type="submission" date="2017-07" db="EMBL/GenBank/DDBJ databases">
        <title>Taro Niue Genome Assembly and Annotation.</title>
        <authorList>
            <person name="Atibalentja N."/>
            <person name="Keating K."/>
            <person name="Fields C.J."/>
        </authorList>
    </citation>
    <scope>NUCLEOTIDE SEQUENCE</scope>
    <source>
        <strain evidence="1">Niue_2</strain>
        <tissue evidence="1">Leaf</tissue>
    </source>
</reference>
<keyword evidence="2" id="KW-1185">Reference proteome</keyword>
<name>A0A843VKJ7_COLES</name>
<dbReference type="Proteomes" id="UP000652761">
    <property type="component" value="Unassembled WGS sequence"/>
</dbReference>
<accession>A0A843VKJ7</accession>
<gene>
    <name evidence="1" type="ORF">Taro_029733</name>
</gene>
<organism evidence="1 2">
    <name type="scientific">Colocasia esculenta</name>
    <name type="common">Wild taro</name>
    <name type="synonym">Arum esculentum</name>
    <dbReference type="NCBI Taxonomy" id="4460"/>
    <lineage>
        <taxon>Eukaryota</taxon>
        <taxon>Viridiplantae</taxon>
        <taxon>Streptophyta</taxon>
        <taxon>Embryophyta</taxon>
        <taxon>Tracheophyta</taxon>
        <taxon>Spermatophyta</taxon>
        <taxon>Magnoliopsida</taxon>
        <taxon>Liliopsida</taxon>
        <taxon>Araceae</taxon>
        <taxon>Aroideae</taxon>
        <taxon>Colocasieae</taxon>
        <taxon>Colocasia</taxon>
    </lineage>
</organism>
<protein>
    <submittedName>
        <fullName evidence="1">Uncharacterized protein</fullName>
    </submittedName>
</protein>
<proteinExistence type="predicted"/>
<dbReference type="EMBL" id="NMUH01001996">
    <property type="protein sequence ID" value="MQL97048.1"/>
    <property type="molecule type" value="Genomic_DNA"/>
</dbReference>
<comment type="caution">
    <text evidence="1">The sequence shown here is derived from an EMBL/GenBank/DDBJ whole genome shotgun (WGS) entry which is preliminary data.</text>
</comment>